<organism evidence="2 3">
    <name type="scientific">Niabella ginsengisoli</name>
    <dbReference type="NCBI Taxonomy" id="522298"/>
    <lineage>
        <taxon>Bacteria</taxon>
        <taxon>Pseudomonadati</taxon>
        <taxon>Bacteroidota</taxon>
        <taxon>Chitinophagia</taxon>
        <taxon>Chitinophagales</taxon>
        <taxon>Chitinophagaceae</taxon>
        <taxon>Niabella</taxon>
    </lineage>
</organism>
<dbReference type="Gene3D" id="3.40.710.10">
    <property type="entry name" value="DD-peptidase/beta-lactamase superfamily"/>
    <property type="match status" value="1"/>
</dbReference>
<dbReference type="Proteomes" id="UP001202248">
    <property type="component" value="Unassembled WGS sequence"/>
</dbReference>
<keyword evidence="3" id="KW-1185">Reference proteome</keyword>
<name>A0ABS9SNF3_9BACT</name>
<dbReference type="RefSeq" id="WP_240831925.1">
    <property type="nucleotide sequence ID" value="NZ_JAKWBL010000004.1"/>
</dbReference>
<comment type="caution">
    <text evidence="2">The sequence shown here is derived from an EMBL/GenBank/DDBJ whole genome shotgun (WGS) entry which is preliminary data.</text>
</comment>
<accession>A0ABS9SNF3</accession>
<gene>
    <name evidence="2" type="ORF">MKP09_19270</name>
</gene>
<dbReference type="InterPro" id="IPR012338">
    <property type="entry name" value="Beta-lactam/transpept-like"/>
</dbReference>
<feature type="region of interest" description="Disordered" evidence="1">
    <location>
        <begin position="81"/>
        <end position="109"/>
    </location>
</feature>
<evidence type="ECO:0000313" key="2">
    <source>
        <dbReference type="EMBL" id="MCH5599902.1"/>
    </source>
</evidence>
<reference evidence="2 3" key="1">
    <citation type="submission" date="2022-02" db="EMBL/GenBank/DDBJ databases">
        <authorList>
            <person name="Min J."/>
        </authorList>
    </citation>
    <scope>NUCLEOTIDE SEQUENCE [LARGE SCALE GENOMIC DNA]</scope>
    <source>
        <strain evidence="2 3">GR10-1</strain>
    </source>
</reference>
<protein>
    <recommendedName>
        <fullName evidence="4">Serine hydrolase</fullName>
    </recommendedName>
</protein>
<proteinExistence type="predicted"/>
<feature type="compositionally biased region" description="Polar residues" evidence="1">
    <location>
        <begin position="81"/>
        <end position="101"/>
    </location>
</feature>
<sequence length="109" mass="12539">MLTKVLSQPDSFRYQIIYTKIDRDKNNKPKFTNYFLNVDKEKYFYPASMVKLPTALAALEKINSLSDKGIDKYSVMLTDSSHRSQTSVNEDSTSQNGSPSINHYLKKYS</sequence>
<dbReference type="SUPFAM" id="SSF56601">
    <property type="entry name" value="beta-lactamase/transpeptidase-like"/>
    <property type="match status" value="1"/>
</dbReference>
<evidence type="ECO:0000313" key="3">
    <source>
        <dbReference type="Proteomes" id="UP001202248"/>
    </source>
</evidence>
<evidence type="ECO:0000256" key="1">
    <source>
        <dbReference type="SAM" id="MobiDB-lite"/>
    </source>
</evidence>
<dbReference type="EMBL" id="JAKWBL010000004">
    <property type="protein sequence ID" value="MCH5599902.1"/>
    <property type="molecule type" value="Genomic_DNA"/>
</dbReference>
<evidence type="ECO:0008006" key="4">
    <source>
        <dbReference type="Google" id="ProtNLM"/>
    </source>
</evidence>